<organism evidence="2 3">
    <name type="scientific">Hyalangium rubrum</name>
    <dbReference type="NCBI Taxonomy" id="3103134"/>
    <lineage>
        <taxon>Bacteria</taxon>
        <taxon>Pseudomonadati</taxon>
        <taxon>Myxococcota</taxon>
        <taxon>Myxococcia</taxon>
        <taxon>Myxococcales</taxon>
        <taxon>Cystobacterineae</taxon>
        <taxon>Archangiaceae</taxon>
        <taxon>Hyalangium</taxon>
    </lineage>
</organism>
<dbReference type="Gene3D" id="3.90.226.10">
    <property type="entry name" value="2-enoyl-CoA Hydratase, Chain A, domain 1"/>
    <property type="match status" value="1"/>
</dbReference>
<comment type="similarity">
    <text evidence="1">Belongs to the enoyl-CoA hydratase/isomerase family.</text>
</comment>
<dbReference type="NCBIfam" id="NF006109">
    <property type="entry name" value="PRK08260.1"/>
    <property type="match status" value="1"/>
</dbReference>
<dbReference type="SUPFAM" id="SSF52096">
    <property type="entry name" value="ClpP/crotonase"/>
    <property type="match status" value="1"/>
</dbReference>
<dbReference type="EMBL" id="JAXIVS010000003">
    <property type="protein sequence ID" value="MDY7226558.1"/>
    <property type="molecule type" value="Genomic_DNA"/>
</dbReference>
<dbReference type="CDD" id="cd06558">
    <property type="entry name" value="crotonase-like"/>
    <property type="match status" value="1"/>
</dbReference>
<dbReference type="PANTHER" id="PTHR43802">
    <property type="entry name" value="ENOYL-COA HYDRATASE"/>
    <property type="match status" value="1"/>
</dbReference>
<dbReference type="Proteomes" id="UP001291309">
    <property type="component" value="Unassembled WGS sequence"/>
</dbReference>
<comment type="caution">
    <text evidence="2">The sequence shown here is derived from an EMBL/GenBank/DDBJ whole genome shotgun (WGS) entry which is preliminary data.</text>
</comment>
<gene>
    <name evidence="2" type="ORF">SYV04_09180</name>
</gene>
<dbReference type="InterPro" id="IPR001753">
    <property type="entry name" value="Enoyl-CoA_hydra/iso"/>
</dbReference>
<dbReference type="InterPro" id="IPR029045">
    <property type="entry name" value="ClpP/crotonase-like_dom_sf"/>
</dbReference>
<evidence type="ECO:0000256" key="1">
    <source>
        <dbReference type="ARBA" id="ARBA00005254"/>
    </source>
</evidence>
<dbReference type="RefSeq" id="WP_321545289.1">
    <property type="nucleotide sequence ID" value="NZ_JAXIVS010000003.1"/>
</dbReference>
<protein>
    <submittedName>
        <fullName evidence="2">Enoyl-CoA hydratase-related protein</fullName>
    </submittedName>
</protein>
<evidence type="ECO:0000313" key="3">
    <source>
        <dbReference type="Proteomes" id="UP001291309"/>
    </source>
</evidence>
<name>A0ABU5H1E4_9BACT</name>
<dbReference type="PANTHER" id="PTHR43802:SF1">
    <property type="entry name" value="IP11341P-RELATED"/>
    <property type="match status" value="1"/>
</dbReference>
<accession>A0ABU5H1E4</accession>
<proteinExistence type="inferred from homology"/>
<reference evidence="2 3" key="1">
    <citation type="submission" date="2023-12" db="EMBL/GenBank/DDBJ databases">
        <title>the genome sequence of Hyalangium sp. s54d21.</title>
        <authorList>
            <person name="Zhang X."/>
        </authorList>
    </citation>
    <scope>NUCLEOTIDE SEQUENCE [LARGE SCALE GENOMIC DNA]</scope>
    <source>
        <strain evidence="3">s54d21</strain>
    </source>
</reference>
<sequence>MSYQHIRSSVADRVATLELHRPEARNGFTITMADELGEALDAAGANEDVRVVVLTGAGKDFCVGADLSGSSLEVSNLEHLEGGWVEPATRVTRRMFALQKPVIAAIRGAAVGVGSTMILPADFRLAARDSRFGFVFSRRGIYPEAGSSWFLPRIVGMGRALDWMVSGRLIQAEEALGAGLVRSLHEPDALLDAAYALARELVETTAPVSVAVIRQALYRMSALPSPEPAFALDSQLIASCGQNTDAVEGVMSFLQKRPARFTRTVQQDLPAFLPWREQKS</sequence>
<evidence type="ECO:0000313" key="2">
    <source>
        <dbReference type="EMBL" id="MDY7226558.1"/>
    </source>
</evidence>
<keyword evidence="3" id="KW-1185">Reference proteome</keyword>
<dbReference type="Pfam" id="PF00378">
    <property type="entry name" value="ECH_1"/>
    <property type="match status" value="1"/>
</dbReference>